<dbReference type="PANTHER" id="PTHR22936:SF107">
    <property type="entry name" value="RHOMBOID-LIKE PROTEIN 1"/>
    <property type="match status" value="1"/>
</dbReference>
<evidence type="ECO:0000259" key="11">
    <source>
        <dbReference type="Pfam" id="PF01694"/>
    </source>
</evidence>
<feature type="region of interest" description="Disordered" evidence="10">
    <location>
        <begin position="1"/>
        <end position="29"/>
    </location>
</feature>
<proteinExistence type="inferred from homology"/>
<evidence type="ECO:0000256" key="2">
    <source>
        <dbReference type="ARBA" id="ARBA00004141"/>
    </source>
</evidence>
<name>A0A068UL81_COFCA</name>
<keyword evidence="4 9" id="KW-0812">Transmembrane</keyword>
<organism evidence="12 13">
    <name type="scientific">Coffea canephora</name>
    <name type="common">Robusta coffee</name>
    <dbReference type="NCBI Taxonomy" id="49390"/>
    <lineage>
        <taxon>Eukaryota</taxon>
        <taxon>Viridiplantae</taxon>
        <taxon>Streptophyta</taxon>
        <taxon>Embryophyta</taxon>
        <taxon>Tracheophyta</taxon>
        <taxon>Spermatophyta</taxon>
        <taxon>Magnoliopsida</taxon>
        <taxon>eudicotyledons</taxon>
        <taxon>Gunneridae</taxon>
        <taxon>Pentapetalae</taxon>
        <taxon>asterids</taxon>
        <taxon>lamiids</taxon>
        <taxon>Gentianales</taxon>
        <taxon>Rubiaceae</taxon>
        <taxon>Ixoroideae</taxon>
        <taxon>Gardenieae complex</taxon>
        <taxon>Bertiereae - Coffeeae clade</taxon>
        <taxon>Coffeeae</taxon>
        <taxon>Coffea</taxon>
    </lineage>
</organism>
<reference evidence="13" key="1">
    <citation type="journal article" date="2014" name="Science">
        <title>The coffee genome provides insight into the convergent evolution of caffeine biosynthesis.</title>
        <authorList>
            <person name="Denoeud F."/>
            <person name="Carretero-Paulet L."/>
            <person name="Dereeper A."/>
            <person name="Droc G."/>
            <person name="Guyot R."/>
            <person name="Pietrella M."/>
            <person name="Zheng C."/>
            <person name="Alberti A."/>
            <person name="Anthony F."/>
            <person name="Aprea G."/>
            <person name="Aury J.M."/>
            <person name="Bento P."/>
            <person name="Bernard M."/>
            <person name="Bocs S."/>
            <person name="Campa C."/>
            <person name="Cenci A."/>
            <person name="Combes M.C."/>
            <person name="Crouzillat D."/>
            <person name="Da Silva C."/>
            <person name="Daddiego L."/>
            <person name="De Bellis F."/>
            <person name="Dussert S."/>
            <person name="Garsmeur O."/>
            <person name="Gayraud T."/>
            <person name="Guignon V."/>
            <person name="Jahn K."/>
            <person name="Jamilloux V."/>
            <person name="Joet T."/>
            <person name="Labadie K."/>
            <person name="Lan T."/>
            <person name="Leclercq J."/>
            <person name="Lepelley M."/>
            <person name="Leroy T."/>
            <person name="Li L.T."/>
            <person name="Librado P."/>
            <person name="Lopez L."/>
            <person name="Munoz A."/>
            <person name="Noel B."/>
            <person name="Pallavicini A."/>
            <person name="Perrotta G."/>
            <person name="Poncet V."/>
            <person name="Pot D."/>
            <person name="Priyono X."/>
            <person name="Rigoreau M."/>
            <person name="Rouard M."/>
            <person name="Rozas J."/>
            <person name="Tranchant-Dubreuil C."/>
            <person name="VanBuren R."/>
            <person name="Zhang Q."/>
            <person name="Andrade A.C."/>
            <person name="Argout X."/>
            <person name="Bertrand B."/>
            <person name="de Kochko A."/>
            <person name="Graziosi G."/>
            <person name="Henry R.J."/>
            <person name="Jayarama X."/>
            <person name="Ming R."/>
            <person name="Nagai C."/>
            <person name="Rounsley S."/>
            <person name="Sankoff D."/>
            <person name="Giuliano G."/>
            <person name="Albert V.A."/>
            <person name="Wincker P."/>
            <person name="Lashermes P."/>
        </authorList>
    </citation>
    <scope>NUCLEOTIDE SEQUENCE [LARGE SCALE GENOMIC DNA]</scope>
    <source>
        <strain evidence="13">cv. DH200-94</strain>
    </source>
</reference>
<comment type="similarity">
    <text evidence="3 9">Belongs to the peptidase S54 family.</text>
</comment>
<evidence type="ECO:0000256" key="5">
    <source>
        <dbReference type="ARBA" id="ARBA00022801"/>
    </source>
</evidence>
<dbReference type="InterPro" id="IPR002610">
    <property type="entry name" value="Peptidase_S54_rhomboid-like"/>
</dbReference>
<dbReference type="Pfam" id="PF01694">
    <property type="entry name" value="Rhomboid"/>
    <property type="match status" value="1"/>
</dbReference>
<dbReference type="Gene3D" id="1.20.1540.10">
    <property type="entry name" value="Rhomboid-like"/>
    <property type="match status" value="1"/>
</dbReference>
<feature type="transmembrane region" description="Helical" evidence="9">
    <location>
        <begin position="145"/>
        <end position="165"/>
    </location>
</feature>
<feature type="transmembrane region" description="Helical" evidence="9">
    <location>
        <begin position="177"/>
        <end position="195"/>
    </location>
</feature>
<dbReference type="STRING" id="49390.A0A068UL81"/>
<evidence type="ECO:0000313" key="12">
    <source>
        <dbReference type="EMBL" id="CDP09067.1"/>
    </source>
</evidence>
<dbReference type="InterPro" id="IPR035952">
    <property type="entry name" value="Rhomboid-like_sf"/>
</dbReference>
<keyword evidence="6 9" id="KW-0720">Serine protease</keyword>
<keyword evidence="7 9" id="KW-1133">Transmembrane helix</keyword>
<dbReference type="PANTHER" id="PTHR22936">
    <property type="entry name" value="RHOMBOID-RELATED"/>
    <property type="match status" value="1"/>
</dbReference>
<feature type="domain" description="Peptidase S54 rhomboid" evidence="11">
    <location>
        <begin position="135"/>
        <end position="271"/>
    </location>
</feature>
<dbReference type="AlphaFoldDB" id="A0A068UL81"/>
<dbReference type="Gramene" id="CDP09067">
    <property type="protein sequence ID" value="CDP09067"/>
    <property type="gene ID" value="GSCOC_T00028256001"/>
</dbReference>
<keyword evidence="5 9" id="KW-0378">Hydrolase</keyword>
<accession>A0A068UL81</accession>
<dbReference type="OMA" id="CTEARCA"/>
<dbReference type="GO" id="GO:0016020">
    <property type="term" value="C:membrane"/>
    <property type="evidence" value="ECO:0007669"/>
    <property type="project" value="UniProtKB-SubCell"/>
</dbReference>
<gene>
    <name evidence="12" type="ORF">GSCOC_T00028256001</name>
</gene>
<feature type="transmembrane region" description="Helical" evidence="9">
    <location>
        <begin position="61"/>
        <end position="82"/>
    </location>
</feature>
<evidence type="ECO:0000256" key="10">
    <source>
        <dbReference type="SAM" id="MobiDB-lite"/>
    </source>
</evidence>
<dbReference type="InParanoid" id="A0A068UL81"/>
<feature type="transmembrane region" description="Helical" evidence="9">
    <location>
        <begin position="301"/>
        <end position="323"/>
    </location>
</feature>
<dbReference type="Proteomes" id="UP000295252">
    <property type="component" value="Chromosome I"/>
</dbReference>
<evidence type="ECO:0000256" key="4">
    <source>
        <dbReference type="ARBA" id="ARBA00022692"/>
    </source>
</evidence>
<dbReference type="GO" id="GO:0006508">
    <property type="term" value="P:proteolysis"/>
    <property type="evidence" value="ECO:0007669"/>
    <property type="project" value="UniProtKB-KW"/>
</dbReference>
<sequence length="395" mass="43625">MGRAKTSSSSESDKVEIKIQPRSDLNQAVVIPRPPNYQQNFHPPPHRPPQRPRSLRLFKKWIPWFVPTIVLVNVAIFVYAMYLNDCPRNSENCIGRSLLDRFAFQSTKENPLLGPSAATLLKLGALDVKSVVDGHQVWRLASCTWLHAGVFHVLANMLSLIFVGVRLEQEFGFARIGLAYVISGIGGSLLSSLFVRTTISVGASGALFGLLGAMLSELLINWTIYENKCAALSTLVLIIIINLAVGILPHVDNFAHLGGFVTGFLLGFILLIRPQFGWVNQRNAPPGYHSKNTSKFKAYQYIFLILALLLLIAEFAIGLGLLLGGVDGNDHCQWCHYLSCIPSPLWTCGPVRCSSSQLQNQVNMTCLSNHKSGFYTLQNPNNTAELQRLCAVLCH</sequence>
<protein>
    <recommendedName>
        <fullName evidence="9">RHOMBOID-like protein</fullName>
        <ecNumber evidence="9">3.4.21.105</ecNumber>
    </recommendedName>
</protein>
<dbReference type="PhylomeDB" id="A0A068UL81"/>
<dbReference type="GO" id="GO:0005794">
    <property type="term" value="C:Golgi apparatus"/>
    <property type="evidence" value="ECO:0007669"/>
    <property type="project" value="UniProtKB-ARBA"/>
</dbReference>
<evidence type="ECO:0000256" key="1">
    <source>
        <dbReference type="ARBA" id="ARBA00000156"/>
    </source>
</evidence>
<dbReference type="OrthoDB" id="418595at2759"/>
<evidence type="ECO:0000313" key="13">
    <source>
        <dbReference type="Proteomes" id="UP000295252"/>
    </source>
</evidence>
<dbReference type="EMBL" id="HG739120">
    <property type="protein sequence ID" value="CDP09067.1"/>
    <property type="molecule type" value="Genomic_DNA"/>
</dbReference>
<keyword evidence="13" id="KW-1185">Reference proteome</keyword>
<evidence type="ECO:0000256" key="7">
    <source>
        <dbReference type="ARBA" id="ARBA00022989"/>
    </source>
</evidence>
<dbReference type="SUPFAM" id="SSF144091">
    <property type="entry name" value="Rhomboid-like"/>
    <property type="match status" value="1"/>
</dbReference>
<feature type="compositionally biased region" description="Basic and acidic residues" evidence="10">
    <location>
        <begin position="11"/>
        <end position="21"/>
    </location>
</feature>
<keyword evidence="9" id="KW-0645">Protease</keyword>
<evidence type="ECO:0000256" key="9">
    <source>
        <dbReference type="RuleBase" id="RU362115"/>
    </source>
</evidence>
<feature type="compositionally biased region" description="Polar residues" evidence="10">
    <location>
        <begin position="1"/>
        <end position="10"/>
    </location>
</feature>
<dbReference type="EC" id="3.4.21.105" evidence="9"/>
<dbReference type="GO" id="GO:0004252">
    <property type="term" value="F:serine-type endopeptidase activity"/>
    <property type="evidence" value="ECO:0007669"/>
    <property type="project" value="InterPro"/>
</dbReference>
<evidence type="ECO:0000256" key="3">
    <source>
        <dbReference type="ARBA" id="ARBA00009045"/>
    </source>
</evidence>
<dbReference type="InterPro" id="IPR022764">
    <property type="entry name" value="Peptidase_S54_rhomboid_dom"/>
</dbReference>
<comment type="catalytic activity">
    <reaction evidence="1 9">
        <text>Cleaves type-1 transmembrane domains using a catalytic dyad composed of serine and histidine that are contributed by different transmembrane domains.</text>
        <dbReference type="EC" id="3.4.21.105"/>
    </reaction>
</comment>
<feature type="transmembrane region" description="Helical" evidence="9">
    <location>
        <begin position="229"/>
        <end position="248"/>
    </location>
</feature>
<comment type="subcellular location">
    <subcellularLocation>
        <location evidence="2 9">Membrane</location>
        <topology evidence="2 9">Multi-pass membrane protein</topology>
    </subcellularLocation>
</comment>
<evidence type="ECO:0000256" key="8">
    <source>
        <dbReference type="ARBA" id="ARBA00023136"/>
    </source>
</evidence>
<comment type="function">
    <text evidence="9">Serine protease involved in intramembrane proteolysis.</text>
</comment>
<evidence type="ECO:0000256" key="6">
    <source>
        <dbReference type="ARBA" id="ARBA00022825"/>
    </source>
</evidence>
<feature type="transmembrane region" description="Helical" evidence="9">
    <location>
        <begin position="254"/>
        <end position="272"/>
    </location>
</feature>
<keyword evidence="8 9" id="KW-0472">Membrane</keyword>
<dbReference type="FunFam" id="1.20.1540.10:FF:000019">
    <property type="entry name" value="RHOMBOID-like protein"/>
    <property type="match status" value="1"/>
</dbReference>
<feature type="transmembrane region" description="Helical" evidence="9">
    <location>
        <begin position="201"/>
        <end position="222"/>
    </location>
</feature>